<proteinExistence type="predicted"/>
<feature type="domain" description="TonB-dependent receptor plug" evidence="4">
    <location>
        <begin position="135"/>
        <end position="213"/>
    </location>
</feature>
<name>A0A562SJU0_9BACT</name>
<dbReference type="Pfam" id="PF07715">
    <property type="entry name" value="Plug"/>
    <property type="match status" value="1"/>
</dbReference>
<keyword evidence="3" id="KW-0998">Cell outer membrane</keyword>
<dbReference type="RefSeq" id="WP_144886668.1">
    <property type="nucleotide sequence ID" value="NZ_VLLE01000004.1"/>
</dbReference>
<dbReference type="InterPro" id="IPR012910">
    <property type="entry name" value="Plug_dom"/>
</dbReference>
<dbReference type="InterPro" id="IPR008969">
    <property type="entry name" value="CarboxyPept-like_regulatory"/>
</dbReference>
<reference evidence="5 6" key="1">
    <citation type="journal article" date="2015" name="Stand. Genomic Sci.">
        <title>Genomic Encyclopedia of Bacterial and Archaeal Type Strains, Phase III: the genomes of soil and plant-associated and newly described type strains.</title>
        <authorList>
            <person name="Whitman W.B."/>
            <person name="Woyke T."/>
            <person name="Klenk H.P."/>
            <person name="Zhou Y."/>
            <person name="Lilburn T.G."/>
            <person name="Beck B.J."/>
            <person name="De Vos P."/>
            <person name="Vandamme P."/>
            <person name="Eisen J.A."/>
            <person name="Garrity G."/>
            <person name="Hugenholtz P."/>
            <person name="Kyrpides N.C."/>
        </authorList>
    </citation>
    <scope>NUCLEOTIDE SEQUENCE [LARGE SCALE GENOMIC DNA]</scope>
    <source>
        <strain evidence="5 6">CGMCC 1.7271</strain>
    </source>
</reference>
<organism evidence="5 6">
    <name type="scientific">Lacibacter cauensis</name>
    <dbReference type="NCBI Taxonomy" id="510947"/>
    <lineage>
        <taxon>Bacteria</taxon>
        <taxon>Pseudomonadati</taxon>
        <taxon>Bacteroidota</taxon>
        <taxon>Chitinophagia</taxon>
        <taxon>Chitinophagales</taxon>
        <taxon>Chitinophagaceae</taxon>
        <taxon>Lacibacter</taxon>
    </lineage>
</organism>
<dbReference type="Proteomes" id="UP000316167">
    <property type="component" value="Unassembled WGS sequence"/>
</dbReference>
<dbReference type="AlphaFoldDB" id="A0A562SJU0"/>
<dbReference type="Gene3D" id="2.40.170.20">
    <property type="entry name" value="TonB-dependent receptor, beta-barrel domain"/>
    <property type="match status" value="1"/>
</dbReference>
<comment type="subcellular location">
    <subcellularLocation>
        <location evidence="1">Cell outer membrane</location>
    </subcellularLocation>
</comment>
<evidence type="ECO:0000256" key="2">
    <source>
        <dbReference type="ARBA" id="ARBA00023136"/>
    </source>
</evidence>
<gene>
    <name evidence="5" type="ORF">IQ13_2490</name>
</gene>
<dbReference type="EMBL" id="VLLE01000004">
    <property type="protein sequence ID" value="TWI81472.1"/>
    <property type="molecule type" value="Genomic_DNA"/>
</dbReference>
<keyword evidence="2" id="KW-0472">Membrane</keyword>
<dbReference type="OrthoDB" id="9803050at2"/>
<keyword evidence="5" id="KW-0675">Receptor</keyword>
<dbReference type="GO" id="GO:0009279">
    <property type="term" value="C:cell outer membrane"/>
    <property type="evidence" value="ECO:0007669"/>
    <property type="project" value="UniProtKB-SubCell"/>
</dbReference>
<evidence type="ECO:0000313" key="5">
    <source>
        <dbReference type="EMBL" id="TWI81472.1"/>
    </source>
</evidence>
<sequence length="789" mass="89274">MKNAFLLLVLFYLEASGQSLKKVSGVIEEFGSKERMNGATITALSNGSSVVANENGFFSIALQAGEVQKLIVTHTSYLQQEIAFYLQADTFLVIQLKPQEQEIANITIVAPKPFDLPGSISIPVKKLSKVPMLFGEKDLIKAIQLLPGVQSGREGSTGLYVRGGGADQNLILLDGVTIYNVSHLFGFLSLFPSDAVKTVDLIKGDFPARYGGRLSSVIDIKLRDGNKERHLVDYTIGLLSSKITIEGPIKKSKSSFIITARRSFADLLAKPFQQNNPNQLNYFFYDGIAKMNFLLPKKKSLSLSLYMGQDNFLNTTTEAQSDDNGTFTGNTKSLSGLVWGNTTVSLRYSAIKSSSLTIAHSLSYSLYNYKSTYSNQFKDVNGNEDLSKNFSFQFKSKVQEICWRSEADWYVSDNLQFKFGAGIRNNKYNPAGSLLRYSQSGVQQTDQQSAGEINTYEGFAFVEAQYKISKRVRTNTGVHINQYHVNNWQTFSFQPRINLRFLINPNQEIYSSFTYTMQPIHLLTNNGPGLPVDLWVPATKNIPPQYATQYSVGYKTKWKEDTYEISTDVYLKQMNGVIEYTDGASFVNSSSNWEKQVVTGLGKSYGAELFFQKKKGKFNGWAGYTLSWSRRKFEEINNGKWFWYKYDRRHDFKVVMMYEFSKRIDLAVNFALSSGNRMTLPDIQYLALAGVSNYPGFLYDVNATIILNASERNNFTFPIYHRADLSLNFHKQKKRGLRIWNISIYNIYSRANPFFYTLRESQSKGLVLTSVNLFPILPSVSYQFKFGAK</sequence>
<dbReference type="SUPFAM" id="SSF56935">
    <property type="entry name" value="Porins"/>
    <property type="match status" value="1"/>
</dbReference>
<evidence type="ECO:0000259" key="4">
    <source>
        <dbReference type="Pfam" id="PF07715"/>
    </source>
</evidence>
<accession>A0A562SJU0</accession>
<dbReference type="Gene3D" id="2.170.130.10">
    <property type="entry name" value="TonB-dependent receptor, plug domain"/>
    <property type="match status" value="1"/>
</dbReference>
<evidence type="ECO:0000313" key="6">
    <source>
        <dbReference type="Proteomes" id="UP000316167"/>
    </source>
</evidence>
<dbReference type="SUPFAM" id="SSF49464">
    <property type="entry name" value="Carboxypeptidase regulatory domain-like"/>
    <property type="match status" value="1"/>
</dbReference>
<dbReference type="InterPro" id="IPR037066">
    <property type="entry name" value="Plug_dom_sf"/>
</dbReference>
<dbReference type="InterPro" id="IPR036942">
    <property type="entry name" value="Beta-barrel_TonB_sf"/>
</dbReference>
<keyword evidence="6" id="KW-1185">Reference proteome</keyword>
<dbReference type="Gene3D" id="2.60.40.1120">
    <property type="entry name" value="Carboxypeptidase-like, regulatory domain"/>
    <property type="match status" value="1"/>
</dbReference>
<protein>
    <submittedName>
        <fullName evidence="5">Outer membrane receptor protein involved in Fe transport</fullName>
    </submittedName>
</protein>
<comment type="caution">
    <text evidence="5">The sequence shown here is derived from an EMBL/GenBank/DDBJ whole genome shotgun (WGS) entry which is preliminary data.</text>
</comment>
<evidence type="ECO:0000256" key="1">
    <source>
        <dbReference type="ARBA" id="ARBA00004442"/>
    </source>
</evidence>
<evidence type="ECO:0000256" key="3">
    <source>
        <dbReference type="ARBA" id="ARBA00023237"/>
    </source>
</evidence>